<proteinExistence type="predicted"/>
<protein>
    <submittedName>
        <fullName evidence="5">Uncharacterized protein</fullName>
    </submittedName>
</protein>
<dbReference type="InterPro" id="IPR050794">
    <property type="entry name" value="CPA2_transporter"/>
</dbReference>
<evidence type="ECO:0000256" key="2">
    <source>
        <dbReference type="ARBA" id="ARBA00022538"/>
    </source>
</evidence>
<dbReference type="PANTHER" id="PTHR32468:SF17">
    <property type="entry name" value="CATION_H(+) ANTIPORTER 4"/>
    <property type="match status" value="1"/>
</dbReference>
<dbReference type="PANTHER" id="PTHR32468">
    <property type="entry name" value="CATION/H + ANTIPORTER"/>
    <property type="match status" value="1"/>
</dbReference>
<keyword evidence="2" id="KW-0633">Potassium transport</keyword>
<dbReference type="Proteomes" id="UP000827721">
    <property type="component" value="Unassembled WGS sequence"/>
</dbReference>
<evidence type="ECO:0000256" key="3">
    <source>
        <dbReference type="ARBA" id="ARBA00022958"/>
    </source>
</evidence>
<keyword evidence="4" id="KW-0406">Ion transport</keyword>
<evidence type="ECO:0000313" key="5">
    <source>
        <dbReference type="EMBL" id="KAH7565294.1"/>
    </source>
</evidence>
<dbReference type="EMBL" id="JAFEMO010000009">
    <property type="protein sequence ID" value="KAH7565294.1"/>
    <property type="molecule type" value="Genomic_DNA"/>
</dbReference>
<keyword evidence="1" id="KW-0813">Transport</keyword>
<evidence type="ECO:0000256" key="4">
    <source>
        <dbReference type="ARBA" id="ARBA00023065"/>
    </source>
</evidence>
<gene>
    <name evidence="5" type="ORF">JRO89_XS09G0182200</name>
</gene>
<comment type="caution">
    <text evidence="5">The sequence shown here is derived from an EMBL/GenBank/DDBJ whole genome shotgun (WGS) entry which is preliminary data.</text>
</comment>
<sequence>MNPNDKQSESRLYLDERSETRRMKRDDSFNLAIDCISGDDEAELWQSGVENWDEMRDSEVLKEVKTNGYINYIKKEVADGPDTAVIVRSMVNEFNLIIVGRRHNLECPQTSGLKAWSEFPELGLLGDLFASTDYSGRCSVLVVQQQETVVGI</sequence>
<organism evidence="5 6">
    <name type="scientific">Xanthoceras sorbifolium</name>
    <dbReference type="NCBI Taxonomy" id="99658"/>
    <lineage>
        <taxon>Eukaryota</taxon>
        <taxon>Viridiplantae</taxon>
        <taxon>Streptophyta</taxon>
        <taxon>Embryophyta</taxon>
        <taxon>Tracheophyta</taxon>
        <taxon>Spermatophyta</taxon>
        <taxon>Magnoliopsida</taxon>
        <taxon>eudicotyledons</taxon>
        <taxon>Gunneridae</taxon>
        <taxon>Pentapetalae</taxon>
        <taxon>rosids</taxon>
        <taxon>malvids</taxon>
        <taxon>Sapindales</taxon>
        <taxon>Sapindaceae</taxon>
        <taxon>Xanthoceroideae</taxon>
        <taxon>Xanthoceras</taxon>
    </lineage>
</organism>
<name>A0ABQ8HLT5_9ROSI</name>
<keyword evidence="6" id="KW-1185">Reference proteome</keyword>
<keyword evidence="3" id="KW-0630">Potassium</keyword>
<evidence type="ECO:0000313" key="6">
    <source>
        <dbReference type="Proteomes" id="UP000827721"/>
    </source>
</evidence>
<accession>A0ABQ8HLT5</accession>
<reference evidence="5 6" key="1">
    <citation type="submission" date="2021-02" db="EMBL/GenBank/DDBJ databases">
        <title>Plant Genome Project.</title>
        <authorList>
            <person name="Zhang R.-G."/>
        </authorList>
    </citation>
    <scope>NUCLEOTIDE SEQUENCE [LARGE SCALE GENOMIC DNA]</scope>
    <source>
        <tissue evidence="5">Leaves</tissue>
    </source>
</reference>
<evidence type="ECO:0000256" key="1">
    <source>
        <dbReference type="ARBA" id="ARBA00022448"/>
    </source>
</evidence>